<evidence type="ECO:0000313" key="12">
    <source>
        <dbReference type="EMBL" id="TCL76730.1"/>
    </source>
</evidence>
<feature type="region of interest" description="Disordered" evidence="9">
    <location>
        <begin position="55"/>
        <end position="75"/>
    </location>
</feature>
<sequence>MNPVQHQNLETVQKLALTPELRQSLAVLQMTAAELQSFLGEQLADNCLLEVEEAADAGREGPDEADGADAPEKPQDVDVRELAAYLLADDEREETAAFSAGRREEAPVYPEAWTDESQSLQDYLLQQLRLCAGSGAELAIGQYLVAHIDDDGYLRCSTHEAAAVFGVEDARVEKVVRLVQSFDPAGVGARSISECLSLQIEAAEAAESEAELRAIAAAIARDYLEELAGRKLNQIAHQLKKPLEKVQAAAHWLRSLNPRPGRLIGTAPLTEYIIPDVTIRAIGNDWLIAVNEPDSARLRVSAVYRQMLRQEGAMDRQSQDFFEKKLRAAVSLIKAVEQRRATLYKMAEAILHLQGAFFSHGPSGLKPLTLKRVAEEAGFHESTVSRSLADKYVATPFGVYPFQYFFTSGIATDDQQAASSTVIKGLLKQIIAGEAKAEPFSDQQLAEVLKERGVRISRRTIAKYREELDIPPSNLRRAY</sequence>
<keyword evidence="2" id="KW-0240">DNA-directed RNA polymerase</keyword>
<dbReference type="PANTHER" id="PTHR32248">
    <property type="entry name" value="RNA POLYMERASE SIGMA-54 FACTOR"/>
    <property type="match status" value="1"/>
</dbReference>
<proteinExistence type="inferred from homology"/>
<dbReference type="RefSeq" id="WP_165907666.1">
    <property type="nucleotide sequence ID" value="NZ_SLUN01000001.1"/>
</dbReference>
<dbReference type="Proteomes" id="UP000295008">
    <property type="component" value="Unassembled WGS sequence"/>
</dbReference>
<dbReference type="Pfam" id="PF04552">
    <property type="entry name" value="Sigma54_DBD"/>
    <property type="match status" value="1"/>
</dbReference>
<gene>
    <name evidence="12" type="ORF">EDC14_100110</name>
</gene>
<dbReference type="InterPro" id="IPR038709">
    <property type="entry name" value="RpoN_core-bd_sf"/>
</dbReference>
<evidence type="ECO:0000256" key="3">
    <source>
        <dbReference type="ARBA" id="ARBA00022679"/>
    </source>
</evidence>
<keyword evidence="4" id="KW-0548">Nucleotidyltransferase</keyword>
<dbReference type="InterPro" id="IPR007634">
    <property type="entry name" value="RNA_pol_sigma_54_DNA-bd"/>
</dbReference>
<dbReference type="GO" id="GO:0016987">
    <property type="term" value="F:sigma factor activity"/>
    <property type="evidence" value="ECO:0007669"/>
    <property type="project" value="UniProtKB-KW"/>
</dbReference>
<evidence type="ECO:0000256" key="2">
    <source>
        <dbReference type="ARBA" id="ARBA00022478"/>
    </source>
</evidence>
<dbReference type="Pfam" id="PF04963">
    <property type="entry name" value="Sigma54_CBD"/>
    <property type="match status" value="1"/>
</dbReference>
<evidence type="ECO:0000259" key="11">
    <source>
        <dbReference type="Pfam" id="PF04963"/>
    </source>
</evidence>
<dbReference type="GO" id="GO:0006352">
    <property type="term" value="P:DNA-templated transcription initiation"/>
    <property type="evidence" value="ECO:0007669"/>
    <property type="project" value="InterPro"/>
</dbReference>
<dbReference type="PROSITE" id="PS50044">
    <property type="entry name" value="SIGMA54_3"/>
    <property type="match status" value="1"/>
</dbReference>
<evidence type="ECO:0000256" key="1">
    <source>
        <dbReference type="ARBA" id="ARBA00008798"/>
    </source>
</evidence>
<dbReference type="PROSITE" id="PS00718">
    <property type="entry name" value="SIGMA54_2"/>
    <property type="match status" value="1"/>
</dbReference>
<comment type="caution">
    <text evidence="12">The sequence shown here is derived from an EMBL/GenBank/DDBJ whole genome shotgun (WGS) entry which is preliminary data.</text>
</comment>
<evidence type="ECO:0000256" key="6">
    <source>
        <dbReference type="ARBA" id="ARBA00023082"/>
    </source>
</evidence>
<feature type="domain" description="RNA polymerase sigma factor 54 core-binding" evidence="11">
    <location>
        <begin position="111"/>
        <end position="304"/>
    </location>
</feature>
<accession>A0A4R1SCI1</accession>
<dbReference type="Pfam" id="PF00309">
    <property type="entry name" value="Sigma54_AID"/>
    <property type="match status" value="1"/>
</dbReference>
<name>A0A4R1SCI1_HYDET</name>
<dbReference type="GO" id="GO:0016779">
    <property type="term" value="F:nucleotidyltransferase activity"/>
    <property type="evidence" value="ECO:0007669"/>
    <property type="project" value="UniProtKB-KW"/>
</dbReference>
<evidence type="ECO:0000256" key="8">
    <source>
        <dbReference type="ARBA" id="ARBA00023163"/>
    </source>
</evidence>
<dbReference type="GO" id="GO:0001216">
    <property type="term" value="F:DNA-binding transcription activator activity"/>
    <property type="evidence" value="ECO:0007669"/>
    <property type="project" value="InterPro"/>
</dbReference>
<dbReference type="PRINTS" id="PR00045">
    <property type="entry name" value="SIGMA54FCT"/>
</dbReference>
<evidence type="ECO:0000256" key="9">
    <source>
        <dbReference type="SAM" id="MobiDB-lite"/>
    </source>
</evidence>
<comment type="similarity">
    <text evidence="1">Belongs to the sigma-54 factor family.</text>
</comment>
<dbReference type="GO" id="GO:0003677">
    <property type="term" value="F:DNA binding"/>
    <property type="evidence" value="ECO:0007669"/>
    <property type="project" value="UniProtKB-KW"/>
</dbReference>
<keyword evidence="6" id="KW-0731">Sigma factor</keyword>
<keyword evidence="5" id="KW-0805">Transcription regulation</keyword>
<dbReference type="PIRSF" id="PIRSF000774">
    <property type="entry name" value="RpoN"/>
    <property type="match status" value="1"/>
</dbReference>
<dbReference type="InterPro" id="IPR007046">
    <property type="entry name" value="RNA_pol_sigma_54_core-bd"/>
</dbReference>
<dbReference type="GO" id="GO:0000428">
    <property type="term" value="C:DNA-directed RNA polymerase complex"/>
    <property type="evidence" value="ECO:0007669"/>
    <property type="project" value="UniProtKB-KW"/>
</dbReference>
<dbReference type="EMBL" id="SLUN01000001">
    <property type="protein sequence ID" value="TCL76730.1"/>
    <property type="molecule type" value="Genomic_DNA"/>
</dbReference>
<evidence type="ECO:0000259" key="10">
    <source>
        <dbReference type="Pfam" id="PF04552"/>
    </source>
</evidence>
<evidence type="ECO:0000256" key="4">
    <source>
        <dbReference type="ARBA" id="ARBA00022695"/>
    </source>
</evidence>
<keyword evidence="13" id="KW-1185">Reference proteome</keyword>
<feature type="domain" description="RNA polymerase sigma factor 54 DNA-binding" evidence="10">
    <location>
        <begin position="320"/>
        <end position="477"/>
    </location>
</feature>
<evidence type="ECO:0000313" key="13">
    <source>
        <dbReference type="Proteomes" id="UP000295008"/>
    </source>
</evidence>
<keyword evidence="7" id="KW-0238">DNA-binding</keyword>
<keyword evidence="8" id="KW-0804">Transcription</keyword>
<dbReference type="InterPro" id="IPR000394">
    <property type="entry name" value="RNA_pol_sigma_54"/>
</dbReference>
<evidence type="ECO:0000256" key="7">
    <source>
        <dbReference type="ARBA" id="ARBA00023125"/>
    </source>
</evidence>
<evidence type="ECO:0000256" key="5">
    <source>
        <dbReference type="ARBA" id="ARBA00023015"/>
    </source>
</evidence>
<dbReference type="Gene3D" id="1.10.10.1330">
    <property type="entry name" value="RNA polymerase sigma-54 factor, core-binding domain"/>
    <property type="match status" value="1"/>
</dbReference>
<dbReference type="PANTHER" id="PTHR32248:SF4">
    <property type="entry name" value="RNA POLYMERASE SIGMA-54 FACTOR"/>
    <property type="match status" value="1"/>
</dbReference>
<dbReference type="AlphaFoldDB" id="A0A4R1SCI1"/>
<keyword evidence="3" id="KW-0808">Transferase</keyword>
<dbReference type="NCBIfam" id="TIGR02395">
    <property type="entry name" value="rpoN_sigma"/>
    <property type="match status" value="1"/>
</dbReference>
<reference evidence="12 13" key="1">
    <citation type="submission" date="2019-03" db="EMBL/GenBank/DDBJ databases">
        <title>Genomic Encyclopedia of Type Strains, Phase IV (KMG-IV): sequencing the most valuable type-strain genomes for metagenomic binning, comparative biology and taxonomic classification.</title>
        <authorList>
            <person name="Goeker M."/>
        </authorList>
    </citation>
    <scope>NUCLEOTIDE SEQUENCE [LARGE SCALE GENOMIC DNA]</scope>
    <source>
        <strain evidence="12 13">LX-B</strain>
    </source>
</reference>
<organism evidence="12 13">
    <name type="scientific">Hydrogenispora ethanolica</name>
    <dbReference type="NCBI Taxonomy" id="1082276"/>
    <lineage>
        <taxon>Bacteria</taxon>
        <taxon>Bacillati</taxon>
        <taxon>Bacillota</taxon>
        <taxon>Hydrogenispora</taxon>
    </lineage>
</organism>
<protein>
    <submittedName>
        <fullName evidence="12">RNA polymerase RpoN-/SigL-like sigma 54 subunit</fullName>
    </submittedName>
</protein>
<dbReference type="Gene3D" id="1.10.10.60">
    <property type="entry name" value="Homeodomain-like"/>
    <property type="match status" value="1"/>
</dbReference>